<organism evidence="4">
    <name type="scientific">Ananas comosus var. bracteatus</name>
    <name type="common">red pineapple</name>
    <dbReference type="NCBI Taxonomy" id="296719"/>
    <lineage>
        <taxon>Eukaryota</taxon>
        <taxon>Viridiplantae</taxon>
        <taxon>Streptophyta</taxon>
        <taxon>Embryophyta</taxon>
        <taxon>Tracheophyta</taxon>
        <taxon>Spermatophyta</taxon>
        <taxon>Magnoliopsida</taxon>
        <taxon>Liliopsida</taxon>
        <taxon>Poales</taxon>
        <taxon>Bromeliaceae</taxon>
        <taxon>Bromelioideae</taxon>
        <taxon>Ananas</taxon>
    </lineage>
</organism>
<dbReference type="CDD" id="cd21608">
    <property type="entry name" value="RRM2_NsCP33_like"/>
    <property type="match status" value="1"/>
</dbReference>
<dbReference type="InterPro" id="IPR048289">
    <property type="entry name" value="RRM2_NsCP33-like"/>
</dbReference>
<dbReference type="PANTHER" id="PTHR48027">
    <property type="entry name" value="HETEROGENEOUS NUCLEAR RIBONUCLEOPROTEIN 87F-RELATED"/>
    <property type="match status" value="1"/>
</dbReference>
<dbReference type="FunFam" id="3.30.70.330:FF:000571">
    <property type="entry name" value="Glycine-rich RNA-binding protein 3 mitochondrial"/>
    <property type="match status" value="1"/>
</dbReference>
<evidence type="ECO:0000256" key="1">
    <source>
        <dbReference type="ARBA" id="ARBA00022884"/>
    </source>
</evidence>
<reference evidence="4" key="1">
    <citation type="submission" date="2020-07" db="EMBL/GenBank/DDBJ databases">
        <authorList>
            <person name="Lin J."/>
        </authorList>
    </citation>
    <scope>NUCLEOTIDE SEQUENCE</scope>
</reference>
<keyword evidence="1 2" id="KW-0694">RNA-binding</keyword>
<dbReference type="AlphaFoldDB" id="A0A6V7NLF1"/>
<dbReference type="InterPro" id="IPR052462">
    <property type="entry name" value="SLIRP/GR-RBP-like"/>
</dbReference>
<gene>
    <name evidence="4" type="ORF">CB5_LOCUS2646</name>
</gene>
<name>A0A6V7NLF1_ANACO</name>
<accession>A0A6V7NLF1</accession>
<dbReference type="EMBL" id="LR862139">
    <property type="protein sequence ID" value="CAD1819435.1"/>
    <property type="molecule type" value="Genomic_DNA"/>
</dbReference>
<dbReference type="Gene3D" id="3.30.70.330">
    <property type="match status" value="1"/>
</dbReference>
<evidence type="ECO:0000256" key="2">
    <source>
        <dbReference type="PROSITE-ProRule" id="PRU00176"/>
    </source>
</evidence>
<dbReference type="SUPFAM" id="SSF54928">
    <property type="entry name" value="RNA-binding domain, RBD"/>
    <property type="match status" value="1"/>
</dbReference>
<dbReference type="InterPro" id="IPR012677">
    <property type="entry name" value="Nucleotide-bd_a/b_plait_sf"/>
</dbReference>
<dbReference type="Pfam" id="PF00076">
    <property type="entry name" value="RRM_1"/>
    <property type="match status" value="1"/>
</dbReference>
<evidence type="ECO:0000259" key="3">
    <source>
        <dbReference type="PROSITE" id="PS50102"/>
    </source>
</evidence>
<feature type="domain" description="RRM" evidence="3">
    <location>
        <begin position="126"/>
        <end position="204"/>
    </location>
</feature>
<protein>
    <recommendedName>
        <fullName evidence="3">RRM domain-containing protein</fullName>
    </recommendedName>
</protein>
<sequence>MAKGASTMEKLKDLWNSQINDEEKWAVNSKLLRAAGLFAGSILLMRNFGTANKEPTTTIHLPREGSGDRINPLIKETLALFQSPLPFRGRRRYKTMAFARKIGNLVKQTITSNPSLYQAVRCMSSSKIFVGGLSYGTDDQGLREAFTSFGEVIEARVIMDRETGRSRGFGFVTFTSSEEASTAISGMDSKELHGRFIRVNYAADRSRSGYGGYGGGSGGTYAGSAGGFGSGGSYGGGGYGAGNGGYQGGGYGGSSYNESGDGYRDSGYAGGGNGGSYNQSSYGGGNSGNYSSGYGGGNVGYGGDSGGYGVSTGGDNYNVAEGSGGNDNLAGGAFSDSYSGISGAHESGGTRLRTTELVSTNRIMPMLFKTPAVMAILVKRTNWMANIRMILMSLAMLISKVEEHVVLCLVEQ</sequence>
<proteinExistence type="predicted"/>
<evidence type="ECO:0000313" key="4">
    <source>
        <dbReference type="EMBL" id="CAD1819435.1"/>
    </source>
</evidence>
<dbReference type="PROSITE" id="PS50102">
    <property type="entry name" value="RRM"/>
    <property type="match status" value="1"/>
</dbReference>
<dbReference type="PRINTS" id="PR01228">
    <property type="entry name" value="EGGSHELL"/>
</dbReference>
<dbReference type="InterPro" id="IPR000504">
    <property type="entry name" value="RRM_dom"/>
</dbReference>
<dbReference type="SMART" id="SM00360">
    <property type="entry name" value="RRM"/>
    <property type="match status" value="1"/>
</dbReference>
<dbReference type="InterPro" id="IPR035979">
    <property type="entry name" value="RBD_domain_sf"/>
</dbReference>
<dbReference type="GO" id="GO:0003723">
    <property type="term" value="F:RNA binding"/>
    <property type="evidence" value="ECO:0007669"/>
    <property type="project" value="UniProtKB-UniRule"/>
</dbReference>